<feature type="non-terminal residue" evidence="2">
    <location>
        <position position="160"/>
    </location>
</feature>
<reference evidence="2" key="1">
    <citation type="submission" date="2018-05" db="EMBL/GenBank/DDBJ databases">
        <authorList>
            <person name="Lanie J.A."/>
            <person name="Ng W.-L."/>
            <person name="Kazmierczak K.M."/>
            <person name="Andrzejewski T.M."/>
            <person name="Davidsen T.M."/>
            <person name="Wayne K.J."/>
            <person name="Tettelin H."/>
            <person name="Glass J.I."/>
            <person name="Rusch D."/>
            <person name="Podicherti R."/>
            <person name="Tsui H.-C.T."/>
            <person name="Winkler M.E."/>
        </authorList>
    </citation>
    <scope>NUCLEOTIDE SEQUENCE</scope>
</reference>
<accession>A0A383ANA2</accession>
<name>A0A383ANA2_9ZZZZ</name>
<sequence>MVLPTIKLREALMALPDPWPVDPIPEIKEEIQKNPARVFSLDDDPTGSQTVENVSLLTDWSVESLKQEFGNSQEASFLLLNTMSKTRIEAESINRQVGKNLYQASRACGIKVSVISRSDSTLRGHFPCEVLALADSILPNYDALLFIAFFWEGGRYTIND</sequence>
<dbReference type="AlphaFoldDB" id="A0A383ANA2"/>
<protein>
    <recommendedName>
        <fullName evidence="1">Four-carbon acid sugar kinase N-terminal domain-containing protein</fullName>
    </recommendedName>
</protein>
<evidence type="ECO:0000259" key="1">
    <source>
        <dbReference type="Pfam" id="PF07005"/>
    </source>
</evidence>
<dbReference type="EMBL" id="UINC01193598">
    <property type="protein sequence ID" value="SVE09297.1"/>
    <property type="molecule type" value="Genomic_DNA"/>
</dbReference>
<evidence type="ECO:0000313" key="2">
    <source>
        <dbReference type="EMBL" id="SVE09297.1"/>
    </source>
</evidence>
<gene>
    <name evidence="2" type="ORF">METZ01_LOCUS462151</name>
</gene>
<dbReference type="InterPro" id="IPR037051">
    <property type="entry name" value="4-carb_acid_sugar_kinase_N_sf"/>
</dbReference>
<organism evidence="2">
    <name type="scientific">marine metagenome</name>
    <dbReference type="NCBI Taxonomy" id="408172"/>
    <lineage>
        <taxon>unclassified sequences</taxon>
        <taxon>metagenomes</taxon>
        <taxon>ecological metagenomes</taxon>
    </lineage>
</organism>
<proteinExistence type="predicted"/>
<dbReference type="Gene3D" id="3.40.50.10840">
    <property type="entry name" value="Putative sugar-binding, N-terminal domain"/>
    <property type="match status" value="1"/>
</dbReference>
<feature type="domain" description="Four-carbon acid sugar kinase N-terminal" evidence="1">
    <location>
        <begin position="41"/>
        <end position="160"/>
    </location>
</feature>
<dbReference type="Pfam" id="PF07005">
    <property type="entry name" value="SBD_N"/>
    <property type="match status" value="1"/>
</dbReference>
<dbReference type="SUPFAM" id="SSF142764">
    <property type="entry name" value="YgbK-like"/>
    <property type="match status" value="1"/>
</dbReference>
<dbReference type="InterPro" id="IPR010737">
    <property type="entry name" value="4-carb_acid_sugar_kinase_N"/>
</dbReference>